<evidence type="ECO:0000259" key="3">
    <source>
        <dbReference type="Pfam" id="PF00294"/>
    </source>
</evidence>
<evidence type="ECO:0000313" key="5">
    <source>
        <dbReference type="Proteomes" id="UP001224890"/>
    </source>
</evidence>
<dbReference type="Proteomes" id="UP001224890">
    <property type="component" value="Unassembled WGS sequence"/>
</dbReference>
<dbReference type="PRINTS" id="PR00990">
    <property type="entry name" value="RIBOKINASE"/>
</dbReference>
<dbReference type="InterPro" id="IPR029056">
    <property type="entry name" value="Ribokinase-like"/>
</dbReference>
<dbReference type="AlphaFoldDB" id="A0AAJ0ESS5"/>
<dbReference type="InterPro" id="IPR011611">
    <property type="entry name" value="PfkB_dom"/>
</dbReference>
<protein>
    <submittedName>
        <fullName evidence="4">Ribokinase</fullName>
    </submittedName>
</protein>
<dbReference type="EMBL" id="JAHMHR010000021">
    <property type="protein sequence ID" value="KAK1675381.1"/>
    <property type="molecule type" value="Genomic_DNA"/>
</dbReference>
<evidence type="ECO:0000256" key="2">
    <source>
        <dbReference type="ARBA" id="ARBA00022777"/>
    </source>
</evidence>
<name>A0AAJ0ESS5_9PEZI</name>
<keyword evidence="2" id="KW-0418">Kinase</keyword>
<dbReference type="PANTHER" id="PTHR10584">
    <property type="entry name" value="SUGAR KINASE"/>
    <property type="match status" value="1"/>
</dbReference>
<dbReference type="Pfam" id="PF00294">
    <property type="entry name" value="PfkB"/>
    <property type="match status" value="1"/>
</dbReference>
<dbReference type="InterPro" id="IPR002139">
    <property type="entry name" value="Ribo/fructo_kinase"/>
</dbReference>
<keyword evidence="5" id="KW-1185">Reference proteome</keyword>
<dbReference type="SUPFAM" id="SSF53613">
    <property type="entry name" value="Ribokinase-like"/>
    <property type="match status" value="1"/>
</dbReference>
<dbReference type="Gene3D" id="3.40.1190.20">
    <property type="match status" value="1"/>
</dbReference>
<keyword evidence="1" id="KW-0808">Transferase</keyword>
<proteinExistence type="predicted"/>
<feature type="domain" description="Carbohydrate kinase PfkB" evidence="3">
    <location>
        <begin position="86"/>
        <end position="301"/>
    </location>
</feature>
<sequence>MEPKTKTIMVIGALAADRITVATRVPDAEESMVAEQYEEALGGKGAITALSAYRSCHNKASYHEGDGAIRVKMIGKVGDDLSGKMVPNTRTNICSATIEEFSRESQCLASPDATAAWKKRDFLNAGQFRCMTWQDLIVAQMKIDKEVVEAMIRDAGHAGVLFCLSAAPGSPINSNLYRSITHLLVNESEAAIMCKVKRNDVKEKTWLKIAEKFLMGGVKNVVITLGAKGAFYANANGKVNGHCPAYVVTVKDTMGAGCVFAGAYASEYLRQDDWDIKSAVIRGNKAAAIAIQSSGAQEGIPWGDEIDKFEAPLQKDEPSSKCRVM</sequence>
<dbReference type="GO" id="GO:0006796">
    <property type="term" value="P:phosphate-containing compound metabolic process"/>
    <property type="evidence" value="ECO:0007669"/>
    <property type="project" value="UniProtKB-ARBA"/>
</dbReference>
<comment type="caution">
    <text evidence="4">The sequence shown here is derived from an EMBL/GenBank/DDBJ whole genome shotgun (WGS) entry which is preliminary data.</text>
</comment>
<evidence type="ECO:0000313" key="4">
    <source>
        <dbReference type="EMBL" id="KAK1675381.1"/>
    </source>
</evidence>
<accession>A0AAJ0ESS5</accession>
<dbReference type="GO" id="GO:0016301">
    <property type="term" value="F:kinase activity"/>
    <property type="evidence" value="ECO:0007669"/>
    <property type="project" value="UniProtKB-KW"/>
</dbReference>
<gene>
    <name evidence="4" type="ORF">BDP55DRAFT_610396</name>
</gene>
<dbReference type="PANTHER" id="PTHR10584:SF166">
    <property type="entry name" value="RIBOKINASE"/>
    <property type="match status" value="1"/>
</dbReference>
<organism evidence="4 5">
    <name type="scientific">Colletotrichum godetiae</name>
    <dbReference type="NCBI Taxonomy" id="1209918"/>
    <lineage>
        <taxon>Eukaryota</taxon>
        <taxon>Fungi</taxon>
        <taxon>Dikarya</taxon>
        <taxon>Ascomycota</taxon>
        <taxon>Pezizomycotina</taxon>
        <taxon>Sordariomycetes</taxon>
        <taxon>Hypocreomycetidae</taxon>
        <taxon>Glomerellales</taxon>
        <taxon>Glomerellaceae</taxon>
        <taxon>Colletotrichum</taxon>
        <taxon>Colletotrichum acutatum species complex</taxon>
    </lineage>
</organism>
<dbReference type="GeneID" id="85455698"/>
<evidence type="ECO:0000256" key="1">
    <source>
        <dbReference type="ARBA" id="ARBA00022679"/>
    </source>
</evidence>
<reference evidence="4" key="1">
    <citation type="submission" date="2021-06" db="EMBL/GenBank/DDBJ databases">
        <title>Comparative genomics, transcriptomics and evolutionary studies reveal genomic signatures of adaptation to plant cell wall in hemibiotrophic fungi.</title>
        <authorList>
            <consortium name="DOE Joint Genome Institute"/>
            <person name="Baroncelli R."/>
            <person name="Diaz J.F."/>
            <person name="Benocci T."/>
            <person name="Peng M."/>
            <person name="Battaglia E."/>
            <person name="Haridas S."/>
            <person name="Andreopoulos W."/>
            <person name="Labutti K."/>
            <person name="Pangilinan J."/>
            <person name="Floch G.L."/>
            <person name="Makela M.R."/>
            <person name="Henrissat B."/>
            <person name="Grigoriev I.V."/>
            <person name="Crouch J.A."/>
            <person name="De Vries R.P."/>
            <person name="Sukno S.A."/>
            <person name="Thon M.R."/>
        </authorList>
    </citation>
    <scope>NUCLEOTIDE SEQUENCE</scope>
    <source>
        <strain evidence="4">CBS 193.32</strain>
    </source>
</reference>
<dbReference type="RefSeq" id="XP_060429384.1">
    <property type="nucleotide sequence ID" value="XM_060571172.1"/>
</dbReference>